<evidence type="ECO:0000256" key="5">
    <source>
        <dbReference type="SAM" id="Phobius"/>
    </source>
</evidence>
<feature type="domain" description="GRF-type" evidence="6">
    <location>
        <begin position="19"/>
        <end position="64"/>
    </location>
</feature>
<evidence type="ECO:0000256" key="2">
    <source>
        <dbReference type="ARBA" id="ARBA00022771"/>
    </source>
</evidence>
<evidence type="ECO:0000259" key="6">
    <source>
        <dbReference type="PROSITE" id="PS51999"/>
    </source>
</evidence>
<dbReference type="PANTHER" id="PTHR33248">
    <property type="entry name" value="ZINC ION-BINDING PROTEIN"/>
    <property type="match status" value="1"/>
</dbReference>
<organism evidence="7 8">
    <name type="scientific">Saponaria officinalis</name>
    <name type="common">Common soapwort</name>
    <name type="synonym">Lychnis saponaria</name>
    <dbReference type="NCBI Taxonomy" id="3572"/>
    <lineage>
        <taxon>Eukaryota</taxon>
        <taxon>Viridiplantae</taxon>
        <taxon>Streptophyta</taxon>
        <taxon>Embryophyta</taxon>
        <taxon>Tracheophyta</taxon>
        <taxon>Spermatophyta</taxon>
        <taxon>Magnoliopsida</taxon>
        <taxon>eudicotyledons</taxon>
        <taxon>Gunneridae</taxon>
        <taxon>Pentapetalae</taxon>
        <taxon>Caryophyllales</taxon>
        <taxon>Caryophyllaceae</taxon>
        <taxon>Caryophylleae</taxon>
        <taxon>Saponaria</taxon>
    </lineage>
</organism>
<proteinExistence type="predicted"/>
<keyword evidence="8" id="KW-1185">Reference proteome</keyword>
<dbReference type="EMBL" id="JBDFQZ010000013">
    <property type="protein sequence ID" value="KAK9668509.1"/>
    <property type="molecule type" value="Genomic_DNA"/>
</dbReference>
<protein>
    <recommendedName>
        <fullName evidence="6">GRF-type domain-containing protein</fullName>
    </recommendedName>
</protein>
<sequence length="150" mass="17332">MASLSLRSSGRSEDSLPKCYCGATTAVMKSWTRDNPGRRFEACKFYDPITKSRGCKYFKWCDRIQTDWQKDLINELLVEKREMEAEISKHGRDLEYLVEDRCELAAEIEDLKVKSDCVKCKNNVGVWKCSSVAYWAVIVLVFFVCYKLSA</sequence>
<name>A0AAW1GZB0_SAPOF</name>
<evidence type="ECO:0000313" key="7">
    <source>
        <dbReference type="EMBL" id="KAK9668509.1"/>
    </source>
</evidence>
<gene>
    <name evidence="7" type="ORF">RND81_13G065500</name>
</gene>
<keyword evidence="2 4" id="KW-0863">Zinc-finger</keyword>
<dbReference type="InterPro" id="IPR010666">
    <property type="entry name" value="Znf_GRF"/>
</dbReference>
<feature type="transmembrane region" description="Helical" evidence="5">
    <location>
        <begin position="132"/>
        <end position="149"/>
    </location>
</feature>
<evidence type="ECO:0000256" key="1">
    <source>
        <dbReference type="ARBA" id="ARBA00022723"/>
    </source>
</evidence>
<evidence type="ECO:0000313" key="8">
    <source>
        <dbReference type="Proteomes" id="UP001443914"/>
    </source>
</evidence>
<keyword evidence="1" id="KW-0479">Metal-binding</keyword>
<keyword evidence="5" id="KW-0472">Membrane</keyword>
<accession>A0AAW1GZB0</accession>
<dbReference type="PROSITE" id="PS51999">
    <property type="entry name" value="ZF_GRF"/>
    <property type="match status" value="1"/>
</dbReference>
<dbReference type="GO" id="GO:0008270">
    <property type="term" value="F:zinc ion binding"/>
    <property type="evidence" value="ECO:0007669"/>
    <property type="project" value="UniProtKB-KW"/>
</dbReference>
<keyword evidence="5" id="KW-0812">Transmembrane</keyword>
<evidence type="ECO:0000256" key="3">
    <source>
        <dbReference type="ARBA" id="ARBA00022833"/>
    </source>
</evidence>
<reference evidence="7" key="1">
    <citation type="submission" date="2024-03" db="EMBL/GenBank/DDBJ databases">
        <title>WGS assembly of Saponaria officinalis var. Norfolk2.</title>
        <authorList>
            <person name="Jenkins J."/>
            <person name="Shu S."/>
            <person name="Grimwood J."/>
            <person name="Barry K."/>
            <person name="Goodstein D."/>
            <person name="Schmutz J."/>
            <person name="Leebens-Mack J."/>
            <person name="Osbourn A."/>
        </authorList>
    </citation>
    <scope>NUCLEOTIDE SEQUENCE [LARGE SCALE GENOMIC DNA]</scope>
    <source>
        <strain evidence="7">JIC</strain>
    </source>
</reference>
<dbReference type="Proteomes" id="UP001443914">
    <property type="component" value="Unassembled WGS sequence"/>
</dbReference>
<dbReference type="AlphaFoldDB" id="A0AAW1GZB0"/>
<keyword evidence="3" id="KW-0862">Zinc</keyword>
<evidence type="ECO:0000256" key="4">
    <source>
        <dbReference type="PROSITE-ProRule" id="PRU01343"/>
    </source>
</evidence>
<keyword evidence="5" id="KW-1133">Transmembrane helix</keyword>
<comment type="caution">
    <text evidence="7">The sequence shown here is derived from an EMBL/GenBank/DDBJ whole genome shotgun (WGS) entry which is preliminary data.</text>
</comment>